<dbReference type="InterPro" id="IPR029151">
    <property type="entry name" value="Sensor-like_sf"/>
</dbReference>
<sequence length="614" mass="68983">MSKLSTFSSSLSTNSQFIIKSVIIGLVSLILIFFSVTQYKQTQLQKQFNASAQKAYQQIDSELAKFQQIPNLLDHDPRIAAYFEGKLSSETLNELLKEWSVQSLADTIYINDLSGVSIAASNHDQPNSFVGNNYAFRPYFQQAIKGLSSQYVGLGISSNKRGYYFSSPLFFKQTIVGVLTVKVSLENIEQLIRTDNMQIMAIDSNNIVFLSSFAPWLYQSVSPLNAKQHQVLQSTRQYGVQEISLLTEPNISPLFAADLTLPTEQLLSTDDHYLYAQPSNTNGYQILALQPKSQLLIATSEVAIIYLLVYSLLIVVTWYWRQTYHAKNALLNLNQALESKVEKRTQFLQHANEQLENTIFQYQQSQHELKQTQHELTQAAKLALLGELSASINHEINQPLTAMRTYSENSLRLLEMGHLDLVTSNLNKMVELNQTVGDIISRLKVFTRKSTQSDTCSACVHLAINNAIGILSTQAIRQGVTLRIPAIANDQYVAIHSVQLEQVLVNLIHNALQALTESHNPQIGIEWEVNNREGNLHFWDNGPGINDTELTTLFDPFFTTKPEGLGLGLTITKRIIEAHHGYITAHNREEGGLVFTIRLPLARLNHGSDMKEEG</sequence>
<dbReference type="PIRSF" id="PIRSF036431">
    <property type="entry name" value="STHK_DctB"/>
    <property type="match status" value="1"/>
</dbReference>
<dbReference type="FunFam" id="1.10.287.130:FF:000049">
    <property type="entry name" value="C4-dicarboxylate transport sensor protein DctB"/>
    <property type="match status" value="1"/>
</dbReference>
<keyword evidence="12 17" id="KW-1133">Transmembrane helix</keyword>
<keyword evidence="14 17" id="KW-0472">Membrane</keyword>
<dbReference type="EMBL" id="AJYW02000209">
    <property type="protein sequence ID" value="OEE74015.1"/>
    <property type="molecule type" value="Genomic_DNA"/>
</dbReference>
<dbReference type="CDD" id="cd00082">
    <property type="entry name" value="HisKA"/>
    <property type="match status" value="1"/>
</dbReference>
<dbReference type="SUPFAM" id="SSF47384">
    <property type="entry name" value="Homodimeric domain of signal transducing histidine kinase"/>
    <property type="match status" value="1"/>
</dbReference>
<evidence type="ECO:0000256" key="11">
    <source>
        <dbReference type="ARBA" id="ARBA00022840"/>
    </source>
</evidence>
<evidence type="ECO:0000256" key="5">
    <source>
        <dbReference type="ARBA" id="ARBA00022519"/>
    </source>
</evidence>
<keyword evidence="5" id="KW-0997">Cell inner membrane</keyword>
<keyword evidence="16" id="KW-0175">Coiled coil</keyword>
<evidence type="ECO:0000256" key="13">
    <source>
        <dbReference type="ARBA" id="ARBA00023012"/>
    </source>
</evidence>
<keyword evidence="4" id="KW-1003">Cell membrane</keyword>
<dbReference type="PANTHER" id="PTHR43065:SF46">
    <property type="entry name" value="C4-DICARBOXYLATE TRANSPORT SENSOR PROTEIN DCTB"/>
    <property type="match status" value="1"/>
</dbReference>
<evidence type="ECO:0000256" key="3">
    <source>
        <dbReference type="ARBA" id="ARBA00012438"/>
    </source>
</evidence>
<evidence type="ECO:0000256" key="12">
    <source>
        <dbReference type="ARBA" id="ARBA00022989"/>
    </source>
</evidence>
<feature type="transmembrane region" description="Helical" evidence="17">
    <location>
        <begin position="17"/>
        <end position="36"/>
    </location>
</feature>
<dbReference type="SMART" id="SM00388">
    <property type="entry name" value="HisKA"/>
    <property type="match status" value="1"/>
</dbReference>
<keyword evidence="7" id="KW-0808">Transferase</keyword>
<evidence type="ECO:0000313" key="20">
    <source>
        <dbReference type="Proteomes" id="UP000094165"/>
    </source>
</evidence>
<dbReference type="Gene3D" id="3.30.450.20">
    <property type="entry name" value="PAS domain"/>
    <property type="match status" value="2"/>
</dbReference>
<keyword evidence="11" id="KW-0067">ATP-binding</keyword>
<organism evidence="19 20">
    <name type="scientific">Vibrio genomosp. F6 str. FF-238</name>
    <dbReference type="NCBI Taxonomy" id="1191298"/>
    <lineage>
        <taxon>Bacteria</taxon>
        <taxon>Pseudomonadati</taxon>
        <taxon>Pseudomonadota</taxon>
        <taxon>Gammaproteobacteria</taxon>
        <taxon>Vibrionales</taxon>
        <taxon>Vibrionaceae</taxon>
        <taxon>Vibrio</taxon>
    </lineage>
</organism>
<comment type="subcellular location">
    <subcellularLocation>
        <location evidence="2">Cell inner membrane</location>
        <topology evidence="2">Multi-pass membrane protein</topology>
    </subcellularLocation>
</comment>
<evidence type="ECO:0000256" key="2">
    <source>
        <dbReference type="ARBA" id="ARBA00004429"/>
    </source>
</evidence>
<dbReference type="Proteomes" id="UP000094165">
    <property type="component" value="Unassembled WGS sequence"/>
</dbReference>
<dbReference type="InterPro" id="IPR003594">
    <property type="entry name" value="HATPase_dom"/>
</dbReference>
<keyword evidence="20" id="KW-1185">Reference proteome</keyword>
<dbReference type="Gene3D" id="1.10.287.130">
    <property type="match status" value="1"/>
</dbReference>
<keyword evidence="13" id="KW-0902">Two-component regulatory system</keyword>
<dbReference type="GO" id="GO:0005524">
    <property type="term" value="F:ATP binding"/>
    <property type="evidence" value="ECO:0007669"/>
    <property type="project" value="UniProtKB-KW"/>
</dbReference>
<reference evidence="19 20" key="1">
    <citation type="journal article" date="2012" name="Science">
        <title>Ecological populations of bacteria act as socially cohesive units of antibiotic production and resistance.</title>
        <authorList>
            <person name="Cordero O.X."/>
            <person name="Wildschutte H."/>
            <person name="Kirkup B."/>
            <person name="Proehl S."/>
            <person name="Ngo L."/>
            <person name="Hussain F."/>
            <person name="Le Roux F."/>
            <person name="Mincer T."/>
            <person name="Polz M.F."/>
        </authorList>
    </citation>
    <scope>NUCLEOTIDE SEQUENCE [LARGE SCALE GENOMIC DNA]</scope>
    <source>
        <strain evidence="19 20">FF-238</strain>
    </source>
</reference>
<gene>
    <name evidence="19" type="ORF">A130_06470</name>
</gene>
<proteinExistence type="predicted"/>
<keyword evidence="6" id="KW-0597">Phosphoprotein</keyword>
<evidence type="ECO:0000256" key="10">
    <source>
        <dbReference type="ARBA" id="ARBA00022777"/>
    </source>
</evidence>
<evidence type="ECO:0000256" key="14">
    <source>
        <dbReference type="ARBA" id="ARBA00023136"/>
    </source>
</evidence>
<comment type="caution">
    <text evidence="19">The sequence shown here is derived from an EMBL/GenBank/DDBJ whole genome shotgun (WGS) entry which is preliminary data.</text>
</comment>
<dbReference type="SMART" id="SM00387">
    <property type="entry name" value="HATPase_c"/>
    <property type="match status" value="1"/>
</dbReference>
<evidence type="ECO:0000256" key="6">
    <source>
        <dbReference type="ARBA" id="ARBA00022553"/>
    </source>
</evidence>
<evidence type="ECO:0000256" key="17">
    <source>
        <dbReference type="SAM" id="Phobius"/>
    </source>
</evidence>
<evidence type="ECO:0000256" key="9">
    <source>
        <dbReference type="ARBA" id="ARBA00022741"/>
    </source>
</evidence>
<feature type="transmembrane region" description="Helical" evidence="17">
    <location>
        <begin position="295"/>
        <end position="320"/>
    </location>
</feature>
<dbReference type="SUPFAM" id="SSF55874">
    <property type="entry name" value="ATPase domain of HSP90 chaperone/DNA topoisomerase II/histidine kinase"/>
    <property type="match status" value="1"/>
</dbReference>
<dbReference type="GO" id="GO:0005886">
    <property type="term" value="C:plasma membrane"/>
    <property type="evidence" value="ECO:0007669"/>
    <property type="project" value="UniProtKB-SubCell"/>
</dbReference>
<evidence type="ECO:0000256" key="16">
    <source>
        <dbReference type="SAM" id="Coils"/>
    </source>
</evidence>
<keyword evidence="9" id="KW-0547">Nucleotide-binding</keyword>
<evidence type="ECO:0000256" key="15">
    <source>
        <dbReference type="ARBA" id="ARBA00073143"/>
    </source>
</evidence>
<evidence type="ECO:0000256" key="7">
    <source>
        <dbReference type="ARBA" id="ARBA00022679"/>
    </source>
</evidence>
<evidence type="ECO:0000313" key="19">
    <source>
        <dbReference type="EMBL" id="OEE74015.1"/>
    </source>
</evidence>
<dbReference type="PRINTS" id="PR00344">
    <property type="entry name" value="BCTRLSENSOR"/>
</dbReference>
<dbReference type="Gene3D" id="3.30.565.10">
    <property type="entry name" value="Histidine kinase-like ATPase, C-terminal domain"/>
    <property type="match status" value="1"/>
</dbReference>
<feature type="domain" description="Histidine kinase" evidence="18">
    <location>
        <begin position="391"/>
        <end position="603"/>
    </location>
</feature>
<dbReference type="GO" id="GO:0000155">
    <property type="term" value="F:phosphorelay sensor kinase activity"/>
    <property type="evidence" value="ECO:0007669"/>
    <property type="project" value="InterPro"/>
</dbReference>
<feature type="coiled-coil region" evidence="16">
    <location>
        <begin position="352"/>
        <end position="382"/>
    </location>
</feature>
<dbReference type="PANTHER" id="PTHR43065">
    <property type="entry name" value="SENSOR HISTIDINE KINASE"/>
    <property type="match status" value="1"/>
</dbReference>
<dbReference type="InterPro" id="IPR003661">
    <property type="entry name" value="HisK_dim/P_dom"/>
</dbReference>
<evidence type="ECO:0000256" key="8">
    <source>
        <dbReference type="ARBA" id="ARBA00022692"/>
    </source>
</evidence>
<dbReference type="AlphaFoldDB" id="A0A1E5CVL1"/>
<dbReference type="EC" id="2.7.13.3" evidence="3"/>
<evidence type="ECO:0000259" key="18">
    <source>
        <dbReference type="PROSITE" id="PS50109"/>
    </source>
</evidence>
<dbReference type="Pfam" id="PF02518">
    <property type="entry name" value="HATPase_c"/>
    <property type="match status" value="1"/>
</dbReference>
<dbReference type="InterPro" id="IPR036097">
    <property type="entry name" value="HisK_dim/P_sf"/>
</dbReference>
<evidence type="ECO:0000256" key="1">
    <source>
        <dbReference type="ARBA" id="ARBA00000085"/>
    </source>
</evidence>
<dbReference type="InterPro" id="IPR005467">
    <property type="entry name" value="His_kinase_dom"/>
</dbReference>
<keyword evidence="10 19" id="KW-0418">Kinase</keyword>
<dbReference type="InterPro" id="IPR036890">
    <property type="entry name" value="HATPase_C_sf"/>
</dbReference>
<dbReference type="InterPro" id="IPR004358">
    <property type="entry name" value="Sig_transdc_His_kin-like_C"/>
</dbReference>
<name>A0A1E5CVL1_9VIBR</name>
<dbReference type="PROSITE" id="PS50109">
    <property type="entry name" value="HIS_KIN"/>
    <property type="match status" value="1"/>
</dbReference>
<dbReference type="InterPro" id="IPR017055">
    <property type="entry name" value="Sig_transdc_His_kinase_DctB"/>
</dbReference>
<keyword evidence="8 17" id="KW-0812">Transmembrane</keyword>
<dbReference type="SUPFAM" id="SSF103190">
    <property type="entry name" value="Sensory domain-like"/>
    <property type="match status" value="1"/>
</dbReference>
<protein>
    <recommendedName>
        <fullName evidence="15">C4-dicarboxylate transport sensor protein DctB</fullName>
        <ecNumber evidence="3">2.7.13.3</ecNumber>
    </recommendedName>
</protein>
<accession>A0A1E5CVL1</accession>
<dbReference type="RefSeq" id="WP_040887293.1">
    <property type="nucleotide sequence ID" value="NZ_AJYW02000209.1"/>
</dbReference>
<comment type="catalytic activity">
    <reaction evidence="1">
        <text>ATP + protein L-histidine = ADP + protein N-phospho-L-histidine.</text>
        <dbReference type="EC" id="2.7.13.3"/>
    </reaction>
</comment>
<evidence type="ECO:0000256" key="4">
    <source>
        <dbReference type="ARBA" id="ARBA00022475"/>
    </source>
</evidence>